<dbReference type="EMBL" id="AP024958">
    <property type="protein sequence ID" value="BCZ84540.1"/>
    <property type="molecule type" value="Genomic_DNA"/>
</dbReference>
<evidence type="ECO:0000256" key="5">
    <source>
        <dbReference type="SAM" id="Phobius"/>
    </source>
</evidence>
<dbReference type="Gene3D" id="1.20.1510.10">
    <property type="entry name" value="Cation efflux protein transmembrane domain"/>
    <property type="match status" value="1"/>
</dbReference>
<dbReference type="RefSeq" id="WP_229517626.1">
    <property type="nucleotide sequence ID" value="NZ_AP024958.1"/>
</dbReference>
<evidence type="ECO:0000256" key="4">
    <source>
        <dbReference type="ARBA" id="ARBA00023136"/>
    </source>
</evidence>
<keyword evidence="3 5" id="KW-1133">Transmembrane helix</keyword>
<evidence type="ECO:0000313" key="7">
    <source>
        <dbReference type="Proteomes" id="UP001319874"/>
    </source>
</evidence>
<dbReference type="Proteomes" id="UP001319874">
    <property type="component" value="Chromosome 4"/>
</dbReference>
<reference evidence="6 7" key="1">
    <citation type="journal article" date="2022" name="Front. Microbiol.">
        <title>Identification and characterization of a novel class of self-sufficient cytochrome P450 hydroxylase involved in cyclohexanecarboxylate degradation in Paraburkholderia terrae strain KU-64.</title>
        <authorList>
            <person name="Yamamoto T."/>
            <person name="Hasegawa Y."/>
            <person name="Iwaki H."/>
        </authorList>
    </citation>
    <scope>NUCLEOTIDE SEQUENCE [LARGE SCALE GENOMIC DNA]</scope>
    <source>
        <strain evidence="6 7">KU-64</strain>
    </source>
</reference>
<sequence length="128" mass="13894">MADVLDMLTDATAYAIGLMAVTRGMRFKQYSARWPSVTMMLLSAGIVADIVRRFLSGSEPVGAWVVVFSILPLCVNVTVLQMLSRYRKGAVHMRANWICTRVDVVANFIVLESGLVVLATGVVCADPG</sequence>
<gene>
    <name evidence="6" type="ORF">PTKU64_82150</name>
</gene>
<feature type="transmembrane region" description="Helical" evidence="5">
    <location>
        <begin position="61"/>
        <end position="83"/>
    </location>
</feature>
<name>A0ABN6JVX2_9BURK</name>
<evidence type="ECO:0000256" key="1">
    <source>
        <dbReference type="ARBA" id="ARBA00004141"/>
    </source>
</evidence>
<comment type="subcellular location">
    <subcellularLocation>
        <location evidence="1">Membrane</location>
        <topology evidence="1">Multi-pass membrane protein</topology>
    </subcellularLocation>
</comment>
<dbReference type="InterPro" id="IPR027469">
    <property type="entry name" value="Cation_efflux_TMD_sf"/>
</dbReference>
<accession>A0ABN6JVX2</accession>
<organism evidence="6 7">
    <name type="scientific">Paraburkholderia terrae</name>
    <dbReference type="NCBI Taxonomy" id="311230"/>
    <lineage>
        <taxon>Bacteria</taxon>
        <taxon>Pseudomonadati</taxon>
        <taxon>Pseudomonadota</taxon>
        <taxon>Betaproteobacteria</taxon>
        <taxon>Burkholderiales</taxon>
        <taxon>Burkholderiaceae</taxon>
        <taxon>Paraburkholderia</taxon>
    </lineage>
</organism>
<keyword evidence="4 5" id="KW-0472">Membrane</keyword>
<feature type="transmembrane region" description="Helical" evidence="5">
    <location>
        <begin position="104"/>
        <end position="123"/>
    </location>
</feature>
<evidence type="ECO:0008006" key="8">
    <source>
        <dbReference type="Google" id="ProtNLM"/>
    </source>
</evidence>
<evidence type="ECO:0000256" key="2">
    <source>
        <dbReference type="ARBA" id="ARBA00022692"/>
    </source>
</evidence>
<keyword evidence="7" id="KW-1185">Reference proteome</keyword>
<evidence type="ECO:0000256" key="3">
    <source>
        <dbReference type="ARBA" id="ARBA00022989"/>
    </source>
</evidence>
<proteinExistence type="predicted"/>
<evidence type="ECO:0000313" key="6">
    <source>
        <dbReference type="EMBL" id="BCZ84540.1"/>
    </source>
</evidence>
<keyword evidence="2 5" id="KW-0812">Transmembrane</keyword>
<dbReference type="SUPFAM" id="SSF161111">
    <property type="entry name" value="Cation efflux protein transmembrane domain-like"/>
    <property type="match status" value="1"/>
</dbReference>
<protein>
    <recommendedName>
        <fullName evidence="8">Cation transporter</fullName>
    </recommendedName>
</protein>
<feature type="transmembrane region" description="Helical" evidence="5">
    <location>
        <begin position="34"/>
        <end position="55"/>
    </location>
</feature>